<accession>A0A6A6DK90</accession>
<dbReference type="Proteomes" id="UP000800200">
    <property type="component" value="Unassembled WGS sequence"/>
</dbReference>
<evidence type="ECO:0000313" key="1">
    <source>
        <dbReference type="EMBL" id="KAF2178350.1"/>
    </source>
</evidence>
<evidence type="ECO:0000313" key="2">
    <source>
        <dbReference type="Proteomes" id="UP000800200"/>
    </source>
</evidence>
<name>A0A6A6DK90_9PEZI</name>
<gene>
    <name evidence="1" type="ORF">K469DRAFT_718451</name>
</gene>
<keyword evidence="2" id="KW-1185">Reference proteome</keyword>
<organism evidence="1 2">
    <name type="scientific">Zopfia rhizophila CBS 207.26</name>
    <dbReference type="NCBI Taxonomy" id="1314779"/>
    <lineage>
        <taxon>Eukaryota</taxon>
        <taxon>Fungi</taxon>
        <taxon>Dikarya</taxon>
        <taxon>Ascomycota</taxon>
        <taxon>Pezizomycotina</taxon>
        <taxon>Dothideomycetes</taxon>
        <taxon>Dothideomycetes incertae sedis</taxon>
        <taxon>Zopfiaceae</taxon>
        <taxon>Zopfia</taxon>
    </lineage>
</organism>
<proteinExistence type="predicted"/>
<reference evidence="1" key="1">
    <citation type="journal article" date="2020" name="Stud. Mycol.">
        <title>101 Dothideomycetes genomes: a test case for predicting lifestyles and emergence of pathogens.</title>
        <authorList>
            <person name="Haridas S."/>
            <person name="Albert R."/>
            <person name="Binder M."/>
            <person name="Bloem J."/>
            <person name="Labutti K."/>
            <person name="Salamov A."/>
            <person name="Andreopoulos B."/>
            <person name="Baker S."/>
            <person name="Barry K."/>
            <person name="Bills G."/>
            <person name="Bluhm B."/>
            <person name="Cannon C."/>
            <person name="Castanera R."/>
            <person name="Culley D."/>
            <person name="Daum C."/>
            <person name="Ezra D."/>
            <person name="Gonzalez J."/>
            <person name="Henrissat B."/>
            <person name="Kuo A."/>
            <person name="Liang C."/>
            <person name="Lipzen A."/>
            <person name="Lutzoni F."/>
            <person name="Magnuson J."/>
            <person name="Mondo S."/>
            <person name="Nolan M."/>
            <person name="Ohm R."/>
            <person name="Pangilinan J."/>
            <person name="Park H.-J."/>
            <person name="Ramirez L."/>
            <person name="Alfaro M."/>
            <person name="Sun H."/>
            <person name="Tritt A."/>
            <person name="Yoshinaga Y."/>
            <person name="Zwiers L.-H."/>
            <person name="Turgeon B."/>
            <person name="Goodwin S."/>
            <person name="Spatafora J."/>
            <person name="Crous P."/>
            <person name="Grigoriev I."/>
        </authorList>
    </citation>
    <scope>NUCLEOTIDE SEQUENCE</scope>
    <source>
        <strain evidence="1">CBS 207.26</strain>
    </source>
</reference>
<dbReference type="EMBL" id="ML994676">
    <property type="protein sequence ID" value="KAF2178350.1"/>
    <property type="molecule type" value="Genomic_DNA"/>
</dbReference>
<protein>
    <submittedName>
        <fullName evidence="1">Uncharacterized protein</fullName>
    </submittedName>
</protein>
<dbReference type="AlphaFoldDB" id="A0A6A6DK90"/>
<sequence length="92" mass="10278">MLRNRHCISAQPLHFAAFSDSLPSFKAFLGLWRVEGHFAPGEPPQSVSSILPFLVLWAFHDGVWVGLGASLLYGLSLVQEMPWKVMIPRGLF</sequence>